<protein>
    <recommendedName>
        <fullName evidence="9">HTH luxR-type domain-containing protein</fullName>
    </recommendedName>
</protein>
<dbReference type="RefSeq" id="WP_057934930.1">
    <property type="nucleotide sequence ID" value="NZ_LMZQ01000046.1"/>
</dbReference>
<dbReference type="Gene3D" id="1.10.1740.10">
    <property type="match status" value="1"/>
</dbReference>
<dbReference type="Gene3D" id="1.10.10.10">
    <property type="entry name" value="Winged helix-like DNA-binding domain superfamily/Winged helix DNA-binding domain"/>
    <property type="match status" value="1"/>
</dbReference>
<dbReference type="GO" id="GO:0006352">
    <property type="term" value="P:DNA-templated transcription initiation"/>
    <property type="evidence" value="ECO:0007669"/>
    <property type="project" value="InterPro"/>
</dbReference>
<accession>A0A0T5VHZ4</accession>
<keyword evidence="3" id="KW-0731">Sigma factor</keyword>
<feature type="domain" description="RNA polymerase sigma factor 70 region 4 type 2" evidence="6">
    <location>
        <begin position="126"/>
        <end position="175"/>
    </location>
</feature>
<dbReference type="InterPro" id="IPR013249">
    <property type="entry name" value="RNA_pol_sigma70_r4_t2"/>
</dbReference>
<dbReference type="PANTHER" id="PTHR43133">
    <property type="entry name" value="RNA POLYMERASE ECF-TYPE SIGMA FACTO"/>
    <property type="match status" value="1"/>
</dbReference>
<dbReference type="GO" id="GO:0016987">
    <property type="term" value="F:sigma factor activity"/>
    <property type="evidence" value="ECO:0007669"/>
    <property type="project" value="UniProtKB-KW"/>
</dbReference>
<dbReference type="OrthoDB" id="1097528at2"/>
<dbReference type="Proteomes" id="UP000051950">
    <property type="component" value="Unassembled WGS sequence"/>
</dbReference>
<reference evidence="7 8" key="1">
    <citation type="submission" date="2015-11" db="EMBL/GenBank/DDBJ databases">
        <title>Sequence of Pedobacter ginsenosidimutans.</title>
        <authorList>
            <person name="Carson E."/>
            <person name="Keyser V."/>
            <person name="Newman J."/>
            <person name="Miller J."/>
        </authorList>
    </citation>
    <scope>NUCLEOTIDE SEQUENCE [LARGE SCALE GENOMIC DNA]</scope>
    <source>
        <strain evidence="7 8">KACC 14530</strain>
    </source>
</reference>
<dbReference type="CDD" id="cd06171">
    <property type="entry name" value="Sigma70_r4"/>
    <property type="match status" value="1"/>
</dbReference>
<dbReference type="InterPro" id="IPR014284">
    <property type="entry name" value="RNA_pol_sigma-70_dom"/>
</dbReference>
<evidence type="ECO:0000313" key="8">
    <source>
        <dbReference type="Proteomes" id="UP000051950"/>
    </source>
</evidence>
<keyword evidence="8" id="KW-1185">Reference proteome</keyword>
<evidence type="ECO:0000256" key="4">
    <source>
        <dbReference type="ARBA" id="ARBA00023163"/>
    </source>
</evidence>
<dbReference type="InterPro" id="IPR007627">
    <property type="entry name" value="RNA_pol_sigma70_r2"/>
</dbReference>
<dbReference type="AlphaFoldDB" id="A0A0T5VHZ4"/>
<name>A0A0T5VHZ4_9SPHI</name>
<evidence type="ECO:0000259" key="5">
    <source>
        <dbReference type="Pfam" id="PF04542"/>
    </source>
</evidence>
<dbReference type="InterPro" id="IPR013325">
    <property type="entry name" value="RNA_pol_sigma_r2"/>
</dbReference>
<feature type="domain" description="RNA polymerase sigma-70 region 2" evidence="5">
    <location>
        <begin position="27"/>
        <end position="94"/>
    </location>
</feature>
<evidence type="ECO:0008006" key="9">
    <source>
        <dbReference type="Google" id="ProtNLM"/>
    </source>
</evidence>
<keyword evidence="4" id="KW-0804">Transcription</keyword>
<dbReference type="EMBL" id="LMZQ01000046">
    <property type="protein sequence ID" value="KRT13393.1"/>
    <property type="molecule type" value="Genomic_DNA"/>
</dbReference>
<dbReference type="Pfam" id="PF04542">
    <property type="entry name" value="Sigma70_r2"/>
    <property type="match status" value="1"/>
</dbReference>
<organism evidence="7 8">
    <name type="scientific">Pedobacter ginsenosidimutans</name>
    <dbReference type="NCBI Taxonomy" id="687842"/>
    <lineage>
        <taxon>Bacteria</taxon>
        <taxon>Pseudomonadati</taxon>
        <taxon>Bacteroidota</taxon>
        <taxon>Sphingobacteriia</taxon>
        <taxon>Sphingobacteriales</taxon>
        <taxon>Sphingobacteriaceae</taxon>
        <taxon>Pedobacter</taxon>
    </lineage>
</organism>
<evidence type="ECO:0000256" key="1">
    <source>
        <dbReference type="ARBA" id="ARBA00010641"/>
    </source>
</evidence>
<dbReference type="STRING" id="687842.ASU31_24805"/>
<proteinExistence type="inferred from homology"/>
<dbReference type="NCBIfam" id="TIGR02937">
    <property type="entry name" value="sigma70-ECF"/>
    <property type="match status" value="1"/>
</dbReference>
<dbReference type="Pfam" id="PF08281">
    <property type="entry name" value="Sigma70_r4_2"/>
    <property type="match status" value="1"/>
</dbReference>
<gene>
    <name evidence="7" type="ORF">ASU31_24805</name>
</gene>
<evidence type="ECO:0000313" key="7">
    <source>
        <dbReference type="EMBL" id="KRT13393.1"/>
    </source>
</evidence>
<evidence type="ECO:0000256" key="3">
    <source>
        <dbReference type="ARBA" id="ARBA00023082"/>
    </source>
</evidence>
<comment type="similarity">
    <text evidence="1">Belongs to the sigma-70 factor family. ECF subfamily.</text>
</comment>
<evidence type="ECO:0000259" key="6">
    <source>
        <dbReference type="Pfam" id="PF08281"/>
    </source>
</evidence>
<dbReference type="SUPFAM" id="SSF88659">
    <property type="entry name" value="Sigma3 and sigma4 domains of RNA polymerase sigma factors"/>
    <property type="match status" value="1"/>
</dbReference>
<keyword evidence="2" id="KW-0805">Transcription regulation</keyword>
<dbReference type="InterPro" id="IPR039425">
    <property type="entry name" value="RNA_pol_sigma-70-like"/>
</dbReference>
<dbReference type="SUPFAM" id="SSF88946">
    <property type="entry name" value="Sigma2 domain of RNA polymerase sigma factors"/>
    <property type="match status" value="1"/>
</dbReference>
<sequence>MPLNRNLTDDELSKLLRLGQESAFIEIYTRYWKKIYFAAKSRINDAYACEEIVQEIFCNLWRNREHFEIIKGFDNYFSVAVKNQVINFLAKKAKILRYEETAKKTHSEADYSTLQQISYSELQLHIQKALSVLPSRSAIIFNLKYVSGYSQKNIAQELSISEKTVEAHLARARKTIKESISILLFALLFFSIKN</sequence>
<dbReference type="InterPro" id="IPR036388">
    <property type="entry name" value="WH-like_DNA-bd_sf"/>
</dbReference>
<comment type="caution">
    <text evidence="7">The sequence shown here is derived from an EMBL/GenBank/DDBJ whole genome shotgun (WGS) entry which is preliminary data.</text>
</comment>
<dbReference type="PANTHER" id="PTHR43133:SF46">
    <property type="entry name" value="RNA POLYMERASE SIGMA-70 FACTOR ECF SUBFAMILY"/>
    <property type="match status" value="1"/>
</dbReference>
<dbReference type="GO" id="GO:0003677">
    <property type="term" value="F:DNA binding"/>
    <property type="evidence" value="ECO:0007669"/>
    <property type="project" value="InterPro"/>
</dbReference>
<dbReference type="InterPro" id="IPR013324">
    <property type="entry name" value="RNA_pol_sigma_r3/r4-like"/>
</dbReference>
<dbReference type="InterPro" id="IPR014327">
    <property type="entry name" value="RNA_pol_sigma70_bacteroid"/>
</dbReference>
<evidence type="ECO:0000256" key="2">
    <source>
        <dbReference type="ARBA" id="ARBA00023015"/>
    </source>
</evidence>
<dbReference type="NCBIfam" id="TIGR02985">
    <property type="entry name" value="Sig70_bacteroi1"/>
    <property type="match status" value="1"/>
</dbReference>